<sequence length="311" mass="33524">MALPRSVAPRPSLLKICVVALLATTSDAAKKKKKRKAAGPPAKVAELSECAACENWASDATAFVRAKVRHRLNPPPAPAPGEPVGLEPTWEMRLNRTCRSPRLPWCESWRVHENAALIAELQDLSDAADDVKDSSIDVLSIQRALCAHDGPVRACGKNHKFKKRSSPHAVDVAFANRIPKKSAAVYWLAPGLDVAKESANAANLRGTLNEGAQMTEDSFKGHRYKVVVDGQAWLDGPIVDVPEGPFVAYSIEANPRWVPAGVPALVPAKGAKKPAGWDDAEDGDWAPPMVANPAFATSTQYRLKLLTEAEL</sequence>
<keyword evidence="1" id="KW-0143">Chaperone</keyword>
<keyword evidence="1" id="KW-0732">Signal</keyword>
<keyword evidence="1" id="KW-0256">Endoplasmic reticulum</keyword>
<dbReference type="EMBL" id="JBBJCI010000039">
    <property type="protein sequence ID" value="KAK7249892.1"/>
    <property type="molecule type" value="Genomic_DNA"/>
</dbReference>
<evidence type="ECO:0000313" key="2">
    <source>
        <dbReference type="EMBL" id="KAK7249892.1"/>
    </source>
</evidence>
<evidence type="ECO:0000313" key="3">
    <source>
        <dbReference type="Proteomes" id="UP001363151"/>
    </source>
</evidence>
<feature type="chain" id="PRO_5044972826" description="Spondin domain-containing protein" evidence="1">
    <location>
        <begin position="29"/>
        <end position="311"/>
    </location>
</feature>
<dbReference type="Proteomes" id="UP001363151">
    <property type="component" value="Unassembled WGS sequence"/>
</dbReference>
<keyword evidence="3" id="KW-1185">Reference proteome</keyword>
<evidence type="ECO:0008006" key="4">
    <source>
        <dbReference type="Google" id="ProtNLM"/>
    </source>
</evidence>
<dbReference type="SUPFAM" id="SSF63887">
    <property type="entry name" value="P-domain of calnexin/calreticulin"/>
    <property type="match status" value="1"/>
</dbReference>
<comment type="caution">
    <text evidence="2">The sequence shown here is derived from an EMBL/GenBank/DDBJ whole genome shotgun (WGS) entry which is preliminary data.</text>
</comment>
<protein>
    <recommendedName>
        <fullName evidence="4">Spondin domain-containing protein</fullName>
    </recommendedName>
</protein>
<reference evidence="2 3" key="1">
    <citation type="submission" date="2024-03" db="EMBL/GenBank/DDBJ databases">
        <title>Aureococcus anophagefferens CCMP1851 and Kratosvirus quantuckense: Draft genome of a second virus-susceptible host strain in the model system.</title>
        <authorList>
            <person name="Chase E."/>
            <person name="Truchon A.R."/>
            <person name="Schepens W."/>
            <person name="Wilhelm S.W."/>
        </authorList>
    </citation>
    <scope>NUCLEOTIDE SEQUENCE [LARGE SCALE GENOMIC DNA]</scope>
    <source>
        <strain evidence="2 3">CCMP1851</strain>
    </source>
</reference>
<feature type="signal peptide" evidence="1">
    <location>
        <begin position="1"/>
        <end position="28"/>
    </location>
</feature>
<name>A0ABR1GA64_AURAN</name>
<proteinExistence type="inferred from homology"/>
<dbReference type="Gene3D" id="2.10.250.10">
    <property type="entry name" value="Calreticulin/calnexin, P domain"/>
    <property type="match status" value="1"/>
</dbReference>
<organism evidence="2 3">
    <name type="scientific">Aureococcus anophagefferens</name>
    <name type="common">Harmful bloom alga</name>
    <dbReference type="NCBI Taxonomy" id="44056"/>
    <lineage>
        <taxon>Eukaryota</taxon>
        <taxon>Sar</taxon>
        <taxon>Stramenopiles</taxon>
        <taxon>Ochrophyta</taxon>
        <taxon>Pelagophyceae</taxon>
        <taxon>Pelagomonadales</taxon>
        <taxon>Pelagomonadaceae</taxon>
        <taxon>Aureococcus</taxon>
    </lineage>
</organism>
<accession>A0ABR1GA64</accession>
<dbReference type="InterPro" id="IPR001580">
    <property type="entry name" value="Calret/calnex"/>
</dbReference>
<comment type="similarity">
    <text evidence="1">Belongs to the calreticulin family.</text>
</comment>
<dbReference type="InterPro" id="IPR009033">
    <property type="entry name" value="Calreticulin/calnexin_P_dom_sf"/>
</dbReference>
<evidence type="ECO:0000256" key="1">
    <source>
        <dbReference type="RuleBase" id="RU362126"/>
    </source>
</evidence>
<gene>
    <name evidence="2" type="ORF">SO694_00005312</name>
</gene>
<dbReference type="Pfam" id="PF00262">
    <property type="entry name" value="Calreticulin"/>
    <property type="match status" value="1"/>
</dbReference>